<evidence type="ECO:0000259" key="1">
    <source>
        <dbReference type="PROSITE" id="PS51277"/>
    </source>
</evidence>
<reference evidence="2" key="1">
    <citation type="journal article" date="2017" name="Nature">
        <title>The genome of Chenopodium quinoa.</title>
        <authorList>
            <person name="Jarvis D.E."/>
            <person name="Ho Y.S."/>
            <person name="Lightfoot D.J."/>
            <person name="Schmoeckel S.M."/>
            <person name="Li B."/>
            <person name="Borm T.J.A."/>
            <person name="Ohyanagi H."/>
            <person name="Mineta K."/>
            <person name="Michell C.T."/>
            <person name="Saber N."/>
            <person name="Kharbatia N.M."/>
            <person name="Rupper R.R."/>
            <person name="Sharp A.R."/>
            <person name="Dally N."/>
            <person name="Boughton B.A."/>
            <person name="Woo Y.H."/>
            <person name="Gao G."/>
            <person name="Schijlen E.G.W.M."/>
            <person name="Guo X."/>
            <person name="Momin A.A."/>
            <person name="Negrao S."/>
            <person name="Al-Babili S."/>
            <person name="Gehring C."/>
            <person name="Roessner U."/>
            <person name="Jung C."/>
            <person name="Murphy K."/>
            <person name="Arold S.T."/>
            <person name="Gojobori T."/>
            <person name="van der Linden C.G."/>
            <person name="van Loo E.N."/>
            <person name="Jellen E.N."/>
            <person name="Maughan P.J."/>
            <person name="Tester M."/>
        </authorList>
    </citation>
    <scope>NUCLEOTIDE SEQUENCE [LARGE SCALE GENOMIC DNA]</scope>
    <source>
        <strain evidence="2">cv. PI 614886</strain>
    </source>
</reference>
<dbReference type="Proteomes" id="UP000596660">
    <property type="component" value="Unplaced"/>
</dbReference>
<dbReference type="InterPro" id="IPR004873">
    <property type="entry name" value="BURP_dom"/>
</dbReference>
<dbReference type="OMA" id="DQPYTVW"/>
<accession>A0A803LQ66</accession>
<sequence length="550" mass="62314">MSLYSNDADKAKKANTNQPFTVVGWKYNADGAKERVGMSQPYTVMAWKYNVDDAKERVGIDQPYTVWGWNYNTDSANKEKVKEAYKPLSIETNTKKTGIDQPYTVWGWNYNTNSANKEKVKEAEKPLSIETNTKKTGVDQPYTVWGWNYNTNNANKEKVKEAEKPLSIETNTKKTGIDQPYTVWGWNYNTDSANKEKVKEANKPLSIETDTKKTGIDQPYTVWGWNYNTDSANKEKVKEAEKSLSIETNTKKTGIDQPYTVWGWNYNTNSGNKEKVKEADKVFTMDTSTKKAGTKQPYTVMGWKYNADNGKREKVGHEVSVGSVFFIEKSLRLGDKLKHDFQKTPSVPFLPKHIAKSIPFSEDKFTEILNLFSIKPGSVEATGIKGTLDVCLHRPKVEKENRTCAQSMEDVVDFVVRELGSNDVELRMMKNDIEVPKGIQDYVITKVKKLVVPGNTAAACHRMSYPYVVYYCHHQQDIGHYDVTLVSPTTGNAIQTTAVCHYDTYAWKPNVPALQYLGIRPGDAPVCHFSAINDMFWSLKANSKSLDMVV</sequence>
<dbReference type="AlphaFoldDB" id="A0A803LQ66"/>
<dbReference type="EnsemblPlants" id="AUR62017095-RA">
    <property type="protein sequence ID" value="AUR62017095-RA:cds"/>
    <property type="gene ID" value="AUR62017095"/>
</dbReference>
<protein>
    <recommendedName>
        <fullName evidence="1">BURP domain-containing protein</fullName>
    </recommendedName>
</protein>
<proteinExistence type="predicted"/>
<evidence type="ECO:0000313" key="3">
    <source>
        <dbReference type="Proteomes" id="UP000596660"/>
    </source>
</evidence>
<reference evidence="2" key="2">
    <citation type="submission" date="2021-03" db="UniProtKB">
        <authorList>
            <consortium name="EnsemblPlants"/>
        </authorList>
    </citation>
    <scope>IDENTIFICATION</scope>
</reference>
<keyword evidence="3" id="KW-1185">Reference proteome</keyword>
<dbReference type="Pfam" id="PF03181">
    <property type="entry name" value="BURP"/>
    <property type="match status" value="1"/>
</dbReference>
<dbReference type="PANTHER" id="PTHR31236:SF2">
    <property type="entry name" value="BURP DOMAIN PROTEIN RD22"/>
    <property type="match status" value="1"/>
</dbReference>
<dbReference type="Gramene" id="AUR62017095-RA">
    <property type="protein sequence ID" value="AUR62017095-RA:cds"/>
    <property type="gene ID" value="AUR62017095"/>
</dbReference>
<name>A0A803LQ66_CHEQI</name>
<dbReference type="PROSITE" id="PS51277">
    <property type="entry name" value="BURP"/>
    <property type="match status" value="1"/>
</dbReference>
<dbReference type="SMART" id="SM01045">
    <property type="entry name" value="BURP"/>
    <property type="match status" value="1"/>
</dbReference>
<dbReference type="InterPro" id="IPR044816">
    <property type="entry name" value="BURP"/>
</dbReference>
<evidence type="ECO:0000313" key="2">
    <source>
        <dbReference type="EnsemblPlants" id="AUR62017095-RA:cds"/>
    </source>
</evidence>
<dbReference type="PANTHER" id="PTHR31236">
    <property type="entry name" value="BURP DOMAIN PROTEIN USPL1-LIKE"/>
    <property type="match status" value="1"/>
</dbReference>
<organism evidence="2 3">
    <name type="scientific">Chenopodium quinoa</name>
    <name type="common">Quinoa</name>
    <dbReference type="NCBI Taxonomy" id="63459"/>
    <lineage>
        <taxon>Eukaryota</taxon>
        <taxon>Viridiplantae</taxon>
        <taxon>Streptophyta</taxon>
        <taxon>Embryophyta</taxon>
        <taxon>Tracheophyta</taxon>
        <taxon>Spermatophyta</taxon>
        <taxon>Magnoliopsida</taxon>
        <taxon>eudicotyledons</taxon>
        <taxon>Gunneridae</taxon>
        <taxon>Pentapetalae</taxon>
        <taxon>Caryophyllales</taxon>
        <taxon>Chenopodiaceae</taxon>
        <taxon>Chenopodioideae</taxon>
        <taxon>Atripliceae</taxon>
        <taxon>Chenopodium</taxon>
    </lineage>
</organism>
<feature type="domain" description="BURP" evidence="1">
    <location>
        <begin position="325"/>
        <end position="540"/>
    </location>
</feature>